<dbReference type="GO" id="GO:0005262">
    <property type="term" value="F:calcium channel activity"/>
    <property type="evidence" value="ECO:0007669"/>
    <property type="project" value="InterPro"/>
</dbReference>
<evidence type="ECO:0000313" key="4">
    <source>
        <dbReference type="Proteomes" id="UP001303373"/>
    </source>
</evidence>
<sequence>MLCQCPKLSPLQSRFIASAITLIFLGFVYWSFFNPHFAYASELDLDGTGLSRNGADHNWHRIQQEMLEEDGIDVLTDGEEVEMMLQMRRVEEVDEAVMEEKRATNAMAMAIDDNNSPNQMNILAGNTTVWFYSNDLRNAPPAPEGSGLPSGLGDKSKAQNNDLDKRGGLEKRQNGATTVYISINTCVQPEWNGTGVQTDAPPQLTLYVSTTSSNTTPGPNGSNSTQIAVPLDKGFANATVQADSGIYMSINAPALPDGFTGVWNYELAVSTEDYYHSADLDDPFLFLVDTDTNSALLVTDNLTQADSSDPIFKKWMNISTPFIMFAANVNHTASMGMENSFCGWSKIRQIEAQQSDPEGIDTGVQMGMITRGLGRKPKEQFYITNLNRSSEYNGVLAMEGNSTKAGKGVVGGGGKVWQPVQWTTKSDGNCALLFNLTFCDEVAYAVPSNPKSFNITGMRNVFDNYTSTMYQNFNYSLAQIPCNTTSEAQYSLAKTCTDCASAYKTWLCAVSIPRCQDFSNPDPSLQPRNVGQAFLNNTYLPSDYLTMNYVPMLKAPTLEGSPRDTQTFNTSLATNSSRNPTIIDDMIQPGPYKEVLPCEDLCWGLMQSCPASLGFACPHRGRGLEATYGRRSPDGSLTCSFLGAVYNTNGVGGLAAPFSKVVAGAVILAFVLMVV</sequence>
<keyword evidence="2" id="KW-0472">Membrane</keyword>
<feature type="region of interest" description="Disordered" evidence="1">
    <location>
        <begin position="140"/>
        <end position="171"/>
    </location>
</feature>
<evidence type="ECO:0000256" key="1">
    <source>
        <dbReference type="SAM" id="MobiDB-lite"/>
    </source>
</evidence>
<dbReference type="Pfam" id="PF12929">
    <property type="entry name" value="Mid1"/>
    <property type="match status" value="1"/>
</dbReference>
<reference evidence="3 4" key="1">
    <citation type="submission" date="2023-11" db="EMBL/GenBank/DDBJ databases">
        <title>An acidophilic fungus is an integral part of prey digestion in a carnivorous sundew plant.</title>
        <authorList>
            <person name="Tsai I.J."/>
        </authorList>
    </citation>
    <scope>NUCLEOTIDE SEQUENCE [LARGE SCALE GENOMIC DNA]</scope>
    <source>
        <strain evidence="3">169a</strain>
    </source>
</reference>
<dbReference type="PANTHER" id="PTHR39142:SF1">
    <property type="entry name" value="AEL197CP"/>
    <property type="match status" value="1"/>
</dbReference>
<name>A0AAQ3MB04_9PEZI</name>
<dbReference type="EMBL" id="CP138591">
    <property type="protein sequence ID" value="WPH04053.1"/>
    <property type="molecule type" value="Genomic_DNA"/>
</dbReference>
<dbReference type="GO" id="GO:0098703">
    <property type="term" value="P:calcium ion import across plasma membrane"/>
    <property type="evidence" value="ECO:0007669"/>
    <property type="project" value="InterPro"/>
</dbReference>
<feature type="compositionally biased region" description="Basic and acidic residues" evidence="1">
    <location>
        <begin position="154"/>
        <end position="171"/>
    </location>
</feature>
<dbReference type="Proteomes" id="UP001303373">
    <property type="component" value="Chromosome 12"/>
</dbReference>
<keyword evidence="4" id="KW-1185">Reference proteome</keyword>
<protein>
    <submittedName>
        <fullName evidence="3">Uncharacterized protein</fullName>
    </submittedName>
</protein>
<evidence type="ECO:0000313" key="3">
    <source>
        <dbReference type="EMBL" id="WPH04053.1"/>
    </source>
</evidence>
<keyword evidence="2" id="KW-1133">Transmembrane helix</keyword>
<evidence type="ECO:0000256" key="2">
    <source>
        <dbReference type="SAM" id="Phobius"/>
    </source>
</evidence>
<accession>A0AAQ3MB04</accession>
<dbReference type="AlphaFoldDB" id="A0AAQ3MB04"/>
<organism evidence="3 4">
    <name type="scientific">Acrodontium crateriforme</name>
    <dbReference type="NCBI Taxonomy" id="150365"/>
    <lineage>
        <taxon>Eukaryota</taxon>
        <taxon>Fungi</taxon>
        <taxon>Dikarya</taxon>
        <taxon>Ascomycota</taxon>
        <taxon>Pezizomycotina</taxon>
        <taxon>Dothideomycetes</taxon>
        <taxon>Dothideomycetidae</taxon>
        <taxon>Mycosphaerellales</taxon>
        <taxon>Teratosphaeriaceae</taxon>
        <taxon>Acrodontium</taxon>
    </lineage>
</organism>
<gene>
    <name evidence="3" type="ORF">R9X50_00693700</name>
</gene>
<proteinExistence type="predicted"/>
<dbReference type="PANTHER" id="PTHR39142">
    <property type="entry name" value="MID1P"/>
    <property type="match status" value="1"/>
</dbReference>
<feature type="transmembrane region" description="Helical" evidence="2">
    <location>
        <begin position="15"/>
        <end position="33"/>
    </location>
</feature>
<feature type="transmembrane region" description="Helical" evidence="2">
    <location>
        <begin position="654"/>
        <end position="674"/>
    </location>
</feature>
<keyword evidence="2" id="KW-0812">Transmembrane</keyword>
<dbReference type="InterPro" id="IPR024338">
    <property type="entry name" value="MID1/Yam8"/>
</dbReference>